<dbReference type="Gene3D" id="2.60.40.420">
    <property type="entry name" value="Cupredoxins - blue copper proteins"/>
    <property type="match status" value="1"/>
</dbReference>
<evidence type="ECO:0000256" key="2">
    <source>
        <dbReference type="SAM" id="SignalP"/>
    </source>
</evidence>
<evidence type="ECO:0000313" key="4">
    <source>
        <dbReference type="Proteomes" id="UP000827724"/>
    </source>
</evidence>
<dbReference type="InterPro" id="IPR008972">
    <property type="entry name" value="Cupredoxin"/>
</dbReference>
<keyword evidence="4" id="KW-1185">Reference proteome</keyword>
<dbReference type="InterPro" id="IPR052953">
    <property type="entry name" value="Ser-rich/MCO-related"/>
</dbReference>
<name>A0A9P8QS27_9HYPO</name>
<dbReference type="AlphaFoldDB" id="A0A9P8QS27"/>
<evidence type="ECO:0000256" key="1">
    <source>
        <dbReference type="SAM" id="MobiDB-lite"/>
    </source>
</evidence>
<accession>A0A9P8QS27</accession>
<dbReference type="EMBL" id="JAIWOZ010000003">
    <property type="protein sequence ID" value="KAH6607723.1"/>
    <property type="molecule type" value="Genomic_DNA"/>
</dbReference>
<dbReference type="PANTHER" id="PTHR34883:SF20">
    <property type="entry name" value="PHYTOCYANIN DOMAIN-CONTAINING PROTEIN"/>
    <property type="match status" value="1"/>
</dbReference>
<dbReference type="Proteomes" id="UP000827724">
    <property type="component" value="Unassembled WGS sequence"/>
</dbReference>
<protein>
    <recommendedName>
        <fullName evidence="5">Extracellular serine-rich protein</fullName>
    </recommendedName>
</protein>
<dbReference type="SUPFAM" id="SSF49503">
    <property type="entry name" value="Cupredoxins"/>
    <property type="match status" value="1"/>
</dbReference>
<reference evidence="3" key="1">
    <citation type="submission" date="2021-08" db="EMBL/GenBank/DDBJ databases">
        <title>Chromosome-Level Trichoderma cornu-damae using Hi-C Data.</title>
        <authorList>
            <person name="Kim C.S."/>
        </authorList>
    </citation>
    <scope>NUCLEOTIDE SEQUENCE</scope>
    <source>
        <strain evidence="3">KA19-0412C</strain>
    </source>
</reference>
<dbReference type="OrthoDB" id="5421909at2759"/>
<feature type="compositionally biased region" description="Low complexity" evidence="1">
    <location>
        <begin position="159"/>
        <end position="173"/>
    </location>
</feature>
<organism evidence="3 4">
    <name type="scientific">Trichoderma cornu-damae</name>
    <dbReference type="NCBI Taxonomy" id="654480"/>
    <lineage>
        <taxon>Eukaryota</taxon>
        <taxon>Fungi</taxon>
        <taxon>Dikarya</taxon>
        <taxon>Ascomycota</taxon>
        <taxon>Pezizomycotina</taxon>
        <taxon>Sordariomycetes</taxon>
        <taxon>Hypocreomycetidae</taxon>
        <taxon>Hypocreales</taxon>
        <taxon>Hypocreaceae</taxon>
        <taxon>Trichoderma</taxon>
    </lineage>
</organism>
<evidence type="ECO:0000313" key="3">
    <source>
        <dbReference type="EMBL" id="KAH6607723.1"/>
    </source>
</evidence>
<proteinExistence type="predicted"/>
<evidence type="ECO:0008006" key="5">
    <source>
        <dbReference type="Google" id="ProtNLM"/>
    </source>
</evidence>
<dbReference type="CDD" id="cd00920">
    <property type="entry name" value="Cupredoxin"/>
    <property type="match status" value="1"/>
</dbReference>
<feature type="chain" id="PRO_5040236722" description="Extracellular serine-rich protein" evidence="2">
    <location>
        <begin position="20"/>
        <end position="217"/>
    </location>
</feature>
<gene>
    <name evidence="3" type="ORF">Trco_004036</name>
</gene>
<feature type="region of interest" description="Disordered" evidence="1">
    <location>
        <begin position="141"/>
        <end position="198"/>
    </location>
</feature>
<dbReference type="PANTHER" id="PTHR34883">
    <property type="entry name" value="SERINE-RICH PROTEIN, PUTATIVE-RELATED-RELATED"/>
    <property type="match status" value="1"/>
</dbReference>
<feature type="signal peptide" evidence="2">
    <location>
        <begin position="1"/>
        <end position="19"/>
    </location>
</feature>
<sequence>MPSFTSLFSAVAFACLASAETIKITATSSDSFDPSTVKASDGDVLEFHFEPRNHSVVAGDYAYPCSPLDLGTGFFSGFSFDTTSGEADKVFRVVVNGTDPIPFYSSQGDECASGMVGIINPKGNITLADYKKRASALARSVSPGRTPFGGEIADNESPGNSTDGGSSNGSSSGSDGGKDGSGGSSSNDNDDKGSGSASVSVSTVIMLGAMGLAFFMA</sequence>
<comment type="caution">
    <text evidence="3">The sequence shown here is derived from an EMBL/GenBank/DDBJ whole genome shotgun (WGS) entry which is preliminary data.</text>
</comment>
<keyword evidence="2" id="KW-0732">Signal</keyword>